<feature type="compositionally biased region" description="Basic residues" evidence="7">
    <location>
        <begin position="17"/>
        <end position="26"/>
    </location>
</feature>
<reference evidence="8 9" key="1">
    <citation type="journal article" date="2010" name="Proc. Natl. Acad. Sci. U.S.A.">
        <title>Insights into evolution of multicellular fungi from the assembled chromosomes of the mushroom Coprinopsis cinerea (Coprinus cinereus).</title>
        <authorList>
            <person name="Stajich J.E."/>
            <person name="Wilke S.K."/>
            <person name="Ahren D."/>
            <person name="Au C.H."/>
            <person name="Birren B.W."/>
            <person name="Borodovsky M."/>
            <person name="Burns C."/>
            <person name="Canback B."/>
            <person name="Casselton L.A."/>
            <person name="Cheng C.K."/>
            <person name="Deng J."/>
            <person name="Dietrich F.S."/>
            <person name="Fargo D.C."/>
            <person name="Farman M.L."/>
            <person name="Gathman A.C."/>
            <person name="Goldberg J."/>
            <person name="Guigo R."/>
            <person name="Hoegger P.J."/>
            <person name="Hooker J.B."/>
            <person name="Huggins A."/>
            <person name="James T.Y."/>
            <person name="Kamada T."/>
            <person name="Kilaru S."/>
            <person name="Kodira C."/>
            <person name="Kues U."/>
            <person name="Kupfer D."/>
            <person name="Kwan H.S."/>
            <person name="Lomsadze A."/>
            <person name="Li W."/>
            <person name="Lilly W.W."/>
            <person name="Ma L.J."/>
            <person name="Mackey A.J."/>
            <person name="Manning G."/>
            <person name="Martin F."/>
            <person name="Muraguchi H."/>
            <person name="Natvig D.O."/>
            <person name="Palmerini H."/>
            <person name="Ramesh M.A."/>
            <person name="Rehmeyer C.J."/>
            <person name="Roe B.A."/>
            <person name="Shenoy N."/>
            <person name="Stanke M."/>
            <person name="Ter-Hovhannisyan V."/>
            <person name="Tunlid A."/>
            <person name="Velagapudi R."/>
            <person name="Vision T.J."/>
            <person name="Zeng Q."/>
            <person name="Zolan M.E."/>
            <person name="Pukkila P.J."/>
        </authorList>
    </citation>
    <scope>NUCLEOTIDE SEQUENCE [LARGE SCALE GENOMIC DNA]</scope>
    <source>
        <strain evidence="9">Okayama-7 / 130 / ATCC MYA-4618 / FGSC 9003</strain>
    </source>
</reference>
<keyword evidence="3" id="KW-0677">Repeat</keyword>
<dbReference type="Proteomes" id="UP000001861">
    <property type="component" value="Unassembled WGS sequence"/>
</dbReference>
<keyword evidence="6" id="KW-0175">Coiled coil</keyword>
<dbReference type="OrthoDB" id="412109at2759"/>
<evidence type="ECO:0000313" key="9">
    <source>
        <dbReference type="Proteomes" id="UP000001861"/>
    </source>
</evidence>
<sequence>MPKLKFKGDDERDGKRERKHRKREKRRHDQGDDHGHRSKRRHTEADMDTGRARKWASSDDEEMPGPMPSGSGPSRGQDGYRSTTDDDTLRAEVEERMFREKMFDALGEDERLDGIEAQFNDFSDYIHIPHRGKVDPTSLDDDEYAEWVRLGMYRKTHAAEHAERLRRKAAAEERRAAEKARRRETRRLERLEAEEREARRQERRAKRVENARVEYQSRWKRLLEEKNNQDVLRFHDIPWPIAAAYDKNKDGSNAVLAADAFTKEAISAFLLPSEGEDKRERKERLRESFLRFHPDKFEGRFMRRIRSEDEAVSRCSRIQKT</sequence>
<gene>
    <name evidence="8" type="ORF">CC1G_14238</name>
</gene>
<dbReference type="PANTHER" id="PTHR15263:SF1">
    <property type="entry name" value="NF-KAPPA-B INHIBITOR-LIKE PROTEIN 1"/>
    <property type="match status" value="1"/>
</dbReference>
<dbReference type="InterPro" id="IPR038753">
    <property type="entry name" value="NFKBIL1"/>
</dbReference>
<organism evidence="8 9">
    <name type="scientific">Coprinopsis cinerea (strain Okayama-7 / 130 / ATCC MYA-4618 / FGSC 9003)</name>
    <name type="common">Inky cap fungus</name>
    <name type="synonym">Hormographiella aspergillata</name>
    <dbReference type="NCBI Taxonomy" id="240176"/>
    <lineage>
        <taxon>Eukaryota</taxon>
        <taxon>Fungi</taxon>
        <taxon>Dikarya</taxon>
        <taxon>Basidiomycota</taxon>
        <taxon>Agaricomycotina</taxon>
        <taxon>Agaricomycetes</taxon>
        <taxon>Agaricomycetidae</taxon>
        <taxon>Agaricales</taxon>
        <taxon>Agaricineae</taxon>
        <taxon>Psathyrellaceae</taxon>
        <taxon>Coprinopsis</taxon>
    </lineage>
</organism>
<name>D6RLP5_COPC7</name>
<comment type="caution">
    <text evidence="8">The sequence shown here is derived from an EMBL/GenBank/DDBJ whole genome shotgun (WGS) entry which is preliminary data.</text>
</comment>
<comment type="subcellular location">
    <subcellularLocation>
        <location evidence="1">Nucleus</location>
    </subcellularLocation>
</comment>
<evidence type="ECO:0000256" key="3">
    <source>
        <dbReference type="ARBA" id="ARBA00022737"/>
    </source>
</evidence>
<dbReference type="RefSeq" id="XP_002911707.1">
    <property type="nucleotide sequence ID" value="XM_002911661.1"/>
</dbReference>
<dbReference type="GeneID" id="9379998"/>
<dbReference type="InParanoid" id="D6RLP5"/>
<dbReference type="GO" id="GO:0005634">
    <property type="term" value="C:nucleus"/>
    <property type="evidence" value="ECO:0007669"/>
    <property type="project" value="UniProtKB-SubCell"/>
</dbReference>
<dbReference type="KEGG" id="cci:CC1G_14238"/>
<keyword evidence="4" id="KW-0040">ANK repeat</keyword>
<dbReference type="AlphaFoldDB" id="D6RLP5"/>
<dbReference type="EMBL" id="AACS02000003">
    <property type="protein sequence ID" value="EFI28213.1"/>
    <property type="molecule type" value="Genomic_DNA"/>
</dbReference>
<evidence type="ECO:0000313" key="8">
    <source>
        <dbReference type="EMBL" id="EFI28213.1"/>
    </source>
</evidence>
<keyword evidence="9" id="KW-1185">Reference proteome</keyword>
<feature type="region of interest" description="Disordered" evidence="7">
    <location>
        <begin position="1"/>
        <end position="91"/>
    </location>
</feature>
<dbReference type="VEuPathDB" id="FungiDB:CC1G_14238"/>
<feature type="coiled-coil region" evidence="6">
    <location>
        <begin position="162"/>
        <end position="218"/>
    </location>
</feature>
<dbReference type="GO" id="GO:0043124">
    <property type="term" value="P:negative regulation of canonical NF-kappaB signal transduction"/>
    <property type="evidence" value="ECO:0007669"/>
    <property type="project" value="InterPro"/>
</dbReference>
<dbReference type="HOGENOM" id="CLU_074886_0_0_1"/>
<dbReference type="OMA" id="MWEKTHQ"/>
<feature type="compositionally biased region" description="Basic and acidic residues" evidence="7">
    <location>
        <begin position="1"/>
        <end position="16"/>
    </location>
</feature>
<evidence type="ECO:0000256" key="7">
    <source>
        <dbReference type="SAM" id="MobiDB-lite"/>
    </source>
</evidence>
<proteinExistence type="predicted"/>
<accession>D6RLP5</accession>
<evidence type="ECO:0000256" key="1">
    <source>
        <dbReference type="ARBA" id="ARBA00004123"/>
    </source>
</evidence>
<keyword evidence="2" id="KW-0597">Phosphoprotein</keyword>
<dbReference type="PANTHER" id="PTHR15263">
    <property type="entry name" value="I-KAPPA-B-LIKE PROTEIN IKBL"/>
    <property type="match status" value="1"/>
</dbReference>
<evidence type="ECO:0000256" key="6">
    <source>
        <dbReference type="SAM" id="Coils"/>
    </source>
</evidence>
<dbReference type="eggNOG" id="ENOG502S7E6">
    <property type="taxonomic scope" value="Eukaryota"/>
</dbReference>
<evidence type="ECO:0000256" key="5">
    <source>
        <dbReference type="ARBA" id="ARBA00023242"/>
    </source>
</evidence>
<evidence type="ECO:0000256" key="4">
    <source>
        <dbReference type="ARBA" id="ARBA00023043"/>
    </source>
</evidence>
<protein>
    <submittedName>
        <fullName evidence="8">Uncharacterized protein</fullName>
    </submittedName>
</protein>
<evidence type="ECO:0000256" key="2">
    <source>
        <dbReference type="ARBA" id="ARBA00022553"/>
    </source>
</evidence>
<keyword evidence="5" id="KW-0539">Nucleus</keyword>
<dbReference type="STRING" id="240176.D6RLP5"/>